<evidence type="ECO:0000313" key="3">
    <source>
        <dbReference type="Proteomes" id="UP001188597"/>
    </source>
</evidence>
<dbReference type="EMBL" id="JAVXUP010001110">
    <property type="protein sequence ID" value="KAK3015856.1"/>
    <property type="molecule type" value="Genomic_DNA"/>
</dbReference>
<organism evidence="2 3">
    <name type="scientific">Escallonia herrerae</name>
    <dbReference type="NCBI Taxonomy" id="1293975"/>
    <lineage>
        <taxon>Eukaryota</taxon>
        <taxon>Viridiplantae</taxon>
        <taxon>Streptophyta</taxon>
        <taxon>Embryophyta</taxon>
        <taxon>Tracheophyta</taxon>
        <taxon>Spermatophyta</taxon>
        <taxon>Magnoliopsida</taxon>
        <taxon>eudicotyledons</taxon>
        <taxon>Gunneridae</taxon>
        <taxon>Pentapetalae</taxon>
        <taxon>asterids</taxon>
        <taxon>campanulids</taxon>
        <taxon>Escalloniales</taxon>
        <taxon>Escalloniaceae</taxon>
        <taxon>Escallonia</taxon>
    </lineage>
</organism>
<keyword evidence="3" id="KW-1185">Reference proteome</keyword>
<dbReference type="AlphaFoldDB" id="A0AA89AY94"/>
<name>A0AA89AY94_9ASTE</name>
<accession>A0AA89AY94</accession>
<dbReference type="Proteomes" id="UP001188597">
    <property type="component" value="Unassembled WGS sequence"/>
</dbReference>
<protein>
    <submittedName>
        <fullName evidence="2">Uncharacterized protein</fullName>
    </submittedName>
</protein>
<evidence type="ECO:0000313" key="2">
    <source>
        <dbReference type="EMBL" id="KAK3015856.1"/>
    </source>
</evidence>
<proteinExistence type="predicted"/>
<reference evidence="2" key="1">
    <citation type="submission" date="2022-12" db="EMBL/GenBank/DDBJ databases">
        <title>Draft genome assemblies for two species of Escallonia (Escalloniales).</title>
        <authorList>
            <person name="Chanderbali A."/>
            <person name="Dervinis C."/>
            <person name="Anghel I."/>
            <person name="Soltis D."/>
            <person name="Soltis P."/>
            <person name="Zapata F."/>
        </authorList>
    </citation>
    <scope>NUCLEOTIDE SEQUENCE</scope>
    <source>
        <strain evidence="2">UCBG64.0493</strain>
        <tissue evidence="2">Leaf</tissue>
    </source>
</reference>
<evidence type="ECO:0000256" key="1">
    <source>
        <dbReference type="SAM" id="MobiDB-lite"/>
    </source>
</evidence>
<feature type="region of interest" description="Disordered" evidence="1">
    <location>
        <begin position="85"/>
        <end position="112"/>
    </location>
</feature>
<gene>
    <name evidence="2" type="ORF">RJ639_005796</name>
</gene>
<comment type="caution">
    <text evidence="2">The sequence shown here is derived from an EMBL/GenBank/DDBJ whole genome shotgun (WGS) entry which is preliminary data.</text>
</comment>
<sequence>MGVKGGARFISQGSNTIPVAIPNRCFSSFSLFLSPLIWRTLPSSTSTFTSSFFSPDRSALNTCASGVSFQSILVLATTAVSLANSDRGTERTPPVKGVEGVASSATEEAAWN</sequence>